<protein>
    <recommendedName>
        <fullName evidence="3">Transposase</fullName>
    </recommendedName>
</protein>
<accession>A0AAU9TRH1</accession>
<evidence type="ECO:0008006" key="3">
    <source>
        <dbReference type="Google" id="ProtNLM"/>
    </source>
</evidence>
<keyword evidence="2" id="KW-1185">Reference proteome</keyword>
<name>A0AAU9TRH1_EUPED</name>
<dbReference type="EMBL" id="CAKOGL010000007">
    <property type="protein sequence ID" value="CAH2088102.1"/>
    <property type="molecule type" value="Genomic_DNA"/>
</dbReference>
<gene>
    <name evidence="1" type="ORF">EEDITHA_LOCUS4294</name>
</gene>
<evidence type="ECO:0000313" key="2">
    <source>
        <dbReference type="Proteomes" id="UP001153954"/>
    </source>
</evidence>
<reference evidence="1" key="1">
    <citation type="submission" date="2022-03" db="EMBL/GenBank/DDBJ databases">
        <authorList>
            <person name="Tunstrom K."/>
        </authorList>
    </citation>
    <scope>NUCLEOTIDE SEQUENCE</scope>
</reference>
<comment type="caution">
    <text evidence="1">The sequence shown here is derived from an EMBL/GenBank/DDBJ whole genome shotgun (WGS) entry which is preliminary data.</text>
</comment>
<evidence type="ECO:0000313" key="1">
    <source>
        <dbReference type="EMBL" id="CAH2088102.1"/>
    </source>
</evidence>
<sequence>MPRKYIRKSETRITAFNATEVNLFFDQLKMIQTKHNIPGHRIFYVDETRISTVKKNYKVLAPKGLKQIGKATSGELGAVSASGIYDTPAPHLHI</sequence>
<organism evidence="1 2">
    <name type="scientific">Euphydryas editha</name>
    <name type="common">Edith's checkerspot</name>
    <dbReference type="NCBI Taxonomy" id="104508"/>
    <lineage>
        <taxon>Eukaryota</taxon>
        <taxon>Metazoa</taxon>
        <taxon>Ecdysozoa</taxon>
        <taxon>Arthropoda</taxon>
        <taxon>Hexapoda</taxon>
        <taxon>Insecta</taxon>
        <taxon>Pterygota</taxon>
        <taxon>Neoptera</taxon>
        <taxon>Endopterygota</taxon>
        <taxon>Lepidoptera</taxon>
        <taxon>Glossata</taxon>
        <taxon>Ditrysia</taxon>
        <taxon>Papilionoidea</taxon>
        <taxon>Nymphalidae</taxon>
        <taxon>Nymphalinae</taxon>
        <taxon>Euphydryas</taxon>
    </lineage>
</organism>
<dbReference type="AlphaFoldDB" id="A0AAU9TRH1"/>
<proteinExistence type="predicted"/>
<dbReference type="Proteomes" id="UP001153954">
    <property type="component" value="Unassembled WGS sequence"/>
</dbReference>